<reference evidence="1 2" key="1">
    <citation type="submission" date="2021-05" db="EMBL/GenBank/DDBJ databases">
        <title>Complete genome of Nocardioides aquaticus KCTC 9944T isolated from meromictic and hypersaline Ekho Lake, Antarctica.</title>
        <authorList>
            <person name="Hwang K."/>
            <person name="Kim K.M."/>
            <person name="Choe H."/>
        </authorList>
    </citation>
    <scope>NUCLEOTIDE SEQUENCE [LARGE SCALE GENOMIC DNA]</scope>
    <source>
        <strain evidence="1 2">KCTC 9944</strain>
    </source>
</reference>
<dbReference type="EMBL" id="CP075371">
    <property type="protein sequence ID" value="QVT79706.1"/>
    <property type="molecule type" value="Genomic_DNA"/>
</dbReference>
<gene>
    <name evidence="1" type="ORF">ENKNEFLB_02096</name>
</gene>
<dbReference type="Proteomes" id="UP000679307">
    <property type="component" value="Chromosome"/>
</dbReference>
<evidence type="ECO:0000313" key="1">
    <source>
        <dbReference type="EMBL" id="QVT79706.1"/>
    </source>
</evidence>
<organism evidence="1 2">
    <name type="scientific">Nocardioides aquaticus</name>
    <dbReference type="NCBI Taxonomy" id="160826"/>
    <lineage>
        <taxon>Bacteria</taxon>
        <taxon>Bacillati</taxon>
        <taxon>Actinomycetota</taxon>
        <taxon>Actinomycetes</taxon>
        <taxon>Propionibacteriales</taxon>
        <taxon>Nocardioidaceae</taxon>
        <taxon>Nocardioides</taxon>
    </lineage>
</organism>
<keyword evidence="2" id="KW-1185">Reference proteome</keyword>
<evidence type="ECO:0000313" key="2">
    <source>
        <dbReference type="Proteomes" id="UP000679307"/>
    </source>
</evidence>
<protein>
    <submittedName>
        <fullName evidence="1">Uncharacterized protein</fullName>
    </submittedName>
</protein>
<accession>A0ABX8EHB4</accession>
<sequence>MGDGDMLLSRITVTRHIDEDGQDLFGYEAEDGSGDELSIVEILGLLELAKDTALRSAMGED</sequence>
<name>A0ABX8EHB4_9ACTN</name>
<proteinExistence type="predicted"/>
<dbReference type="RefSeq" id="WP_214059115.1">
    <property type="nucleotide sequence ID" value="NZ_BAAAHS010000068.1"/>
</dbReference>